<evidence type="ECO:0000256" key="1">
    <source>
        <dbReference type="ARBA" id="ARBA00022763"/>
    </source>
</evidence>
<keyword evidence="4" id="KW-0742">SOS response</keyword>
<dbReference type="InterPro" id="IPR001126">
    <property type="entry name" value="UmuC"/>
</dbReference>
<dbReference type="Pfam" id="PF11799">
    <property type="entry name" value="IMS_C"/>
    <property type="match status" value="1"/>
</dbReference>
<keyword evidence="3" id="KW-0234">DNA repair</keyword>
<keyword evidence="1" id="KW-0227">DNA damage</keyword>
<accession>E6QLX1</accession>
<feature type="domain" description="UmuC" evidence="5">
    <location>
        <begin position="3"/>
        <end position="189"/>
    </location>
</feature>
<dbReference type="SUPFAM" id="SSF56672">
    <property type="entry name" value="DNA/RNA polymerases"/>
    <property type="match status" value="1"/>
</dbReference>
<protein>
    <submittedName>
        <fullName evidence="6">DNA polymerase V, subunit C</fullName>
    </submittedName>
</protein>
<dbReference type="InterPro" id="IPR017961">
    <property type="entry name" value="DNA_pol_Y-fam_little_finger"/>
</dbReference>
<dbReference type="Gene3D" id="1.10.150.20">
    <property type="entry name" value="5' to 3' exonuclease, C-terminal subdomain"/>
    <property type="match status" value="1"/>
</dbReference>
<name>E6QLX1_9ZZZZ</name>
<gene>
    <name evidence="6" type="primary">umuC</name>
    <name evidence="6" type="ORF">CARN6_1692</name>
</gene>
<dbReference type="Pfam" id="PF13438">
    <property type="entry name" value="DUF4113"/>
    <property type="match status" value="1"/>
</dbReference>
<evidence type="ECO:0000256" key="2">
    <source>
        <dbReference type="ARBA" id="ARBA00023199"/>
    </source>
</evidence>
<dbReference type="InterPro" id="IPR050116">
    <property type="entry name" value="DNA_polymerase-Y"/>
</dbReference>
<dbReference type="EMBL" id="CABQ01000198">
    <property type="protein sequence ID" value="CBI08242.1"/>
    <property type="molecule type" value="Genomic_DNA"/>
</dbReference>
<dbReference type="GO" id="GO:0009432">
    <property type="term" value="P:SOS response"/>
    <property type="evidence" value="ECO:0007669"/>
    <property type="project" value="UniProtKB-KW"/>
</dbReference>
<dbReference type="GO" id="GO:0005829">
    <property type="term" value="C:cytosol"/>
    <property type="evidence" value="ECO:0007669"/>
    <property type="project" value="TreeGrafter"/>
</dbReference>
<sequence>MTIALIDGNNFYVSCERVFQPKLRDRPVVILSNNDGCIVSRSGEAKGIGIPMGAPWFQWKSRAARFGIVAMSSNYTLYADMSERMMRILKRFSPQQEVYSIDECFLDLTGIPDDQQTGMAATMRATVAREIGIPVCVGIASTKTRAKLANHIAKKTPELLGVCHLEQLSAQEQAQYLEQWPVADVWGVGNKIAEKLQALRITTVAQLHDADPKSLRQRFSVQVERTVRELRGETCIPLETGRPPRDSIQSARSFGQPVTSMDGLRAAITIYTTRAAGKLRKDGSVAGAMEVFISTYRHRDEPQYHPVRSVRLITPTDDTLQMIHTSVSALLSIYRPGYRYAKAGIRLLDLHPPGSRQADIFGMAPQQEERRSQLMRTLDTINERYGNNACQPGTAGIRQRQAWQMQRGTLSPQFTTSWAELPVALA</sequence>
<dbReference type="GO" id="GO:0042276">
    <property type="term" value="P:error-prone translesion synthesis"/>
    <property type="evidence" value="ECO:0007669"/>
    <property type="project" value="TreeGrafter"/>
</dbReference>
<evidence type="ECO:0000256" key="3">
    <source>
        <dbReference type="ARBA" id="ARBA00023204"/>
    </source>
</evidence>
<dbReference type="Pfam" id="PF00817">
    <property type="entry name" value="IMS"/>
    <property type="match status" value="1"/>
</dbReference>
<dbReference type="GO" id="GO:0003887">
    <property type="term" value="F:DNA-directed DNA polymerase activity"/>
    <property type="evidence" value="ECO:0007669"/>
    <property type="project" value="TreeGrafter"/>
</dbReference>
<dbReference type="InterPro" id="IPR025188">
    <property type="entry name" value="DUF4113"/>
</dbReference>
<dbReference type="InterPro" id="IPR043128">
    <property type="entry name" value="Rev_trsase/Diguanyl_cyclase"/>
</dbReference>
<dbReference type="Gene3D" id="3.40.1170.60">
    <property type="match status" value="1"/>
</dbReference>
<comment type="caution">
    <text evidence="6">The sequence shown here is derived from an EMBL/GenBank/DDBJ whole genome shotgun (WGS) entry which is preliminary data.</text>
</comment>
<dbReference type="AlphaFoldDB" id="E6QLX1"/>
<dbReference type="InterPro" id="IPR043502">
    <property type="entry name" value="DNA/RNA_pol_sf"/>
</dbReference>
<dbReference type="GO" id="GO:0003684">
    <property type="term" value="F:damaged DNA binding"/>
    <property type="evidence" value="ECO:0007669"/>
    <property type="project" value="InterPro"/>
</dbReference>
<dbReference type="GO" id="GO:0006281">
    <property type="term" value="P:DNA repair"/>
    <property type="evidence" value="ECO:0007669"/>
    <property type="project" value="UniProtKB-KW"/>
</dbReference>
<organism evidence="6">
    <name type="scientific">mine drainage metagenome</name>
    <dbReference type="NCBI Taxonomy" id="410659"/>
    <lineage>
        <taxon>unclassified sequences</taxon>
        <taxon>metagenomes</taxon>
        <taxon>ecological metagenomes</taxon>
    </lineage>
</organism>
<evidence type="ECO:0000259" key="5">
    <source>
        <dbReference type="PROSITE" id="PS50173"/>
    </source>
</evidence>
<dbReference type="Gene3D" id="3.30.70.270">
    <property type="match status" value="1"/>
</dbReference>
<evidence type="ECO:0000313" key="6">
    <source>
        <dbReference type="EMBL" id="CBI08242.1"/>
    </source>
</evidence>
<keyword evidence="2" id="KW-0741">SOS mutagenesis</keyword>
<dbReference type="PROSITE" id="PS50173">
    <property type="entry name" value="UMUC"/>
    <property type="match status" value="1"/>
</dbReference>
<dbReference type="PANTHER" id="PTHR11076">
    <property type="entry name" value="DNA REPAIR POLYMERASE UMUC / TRANSFERASE FAMILY MEMBER"/>
    <property type="match status" value="1"/>
</dbReference>
<evidence type="ECO:0000256" key="4">
    <source>
        <dbReference type="ARBA" id="ARBA00023236"/>
    </source>
</evidence>
<dbReference type="PANTHER" id="PTHR11076:SF34">
    <property type="entry name" value="PROTEIN UMUC"/>
    <property type="match status" value="1"/>
</dbReference>
<dbReference type="CDD" id="cd01700">
    <property type="entry name" value="PolY_Pol_V_umuC"/>
    <property type="match status" value="1"/>
</dbReference>
<proteinExistence type="predicted"/>
<reference evidence="6" key="1">
    <citation type="submission" date="2009-10" db="EMBL/GenBank/DDBJ databases">
        <title>Diversity of trophic interactions inside an arsenic-rich microbial ecosystem.</title>
        <authorList>
            <person name="Bertin P.N."/>
            <person name="Heinrich-Salmeron A."/>
            <person name="Pelletier E."/>
            <person name="Goulhen-Chollet F."/>
            <person name="Arsene-Ploetze F."/>
            <person name="Gallien S."/>
            <person name="Calteau A."/>
            <person name="Vallenet D."/>
            <person name="Casiot C."/>
            <person name="Chane-Woon-Ming B."/>
            <person name="Giloteaux L."/>
            <person name="Barakat M."/>
            <person name="Bonnefoy V."/>
            <person name="Bruneel O."/>
            <person name="Chandler M."/>
            <person name="Cleiss J."/>
            <person name="Duran R."/>
            <person name="Elbaz-Poulichet F."/>
            <person name="Fonknechten N."/>
            <person name="Lauga B."/>
            <person name="Mornico D."/>
            <person name="Ortet P."/>
            <person name="Schaeffer C."/>
            <person name="Siguier P."/>
            <person name="Alexander Thil Smith A."/>
            <person name="Van Dorsselaer A."/>
            <person name="Weissenbach J."/>
            <person name="Medigue C."/>
            <person name="Le Paslier D."/>
        </authorList>
    </citation>
    <scope>NUCLEOTIDE SEQUENCE</scope>
</reference>